<feature type="compositionally biased region" description="Basic and acidic residues" evidence="1">
    <location>
        <begin position="37"/>
        <end position="58"/>
    </location>
</feature>
<feature type="region of interest" description="Disordered" evidence="1">
    <location>
        <begin position="31"/>
        <end position="77"/>
    </location>
</feature>
<evidence type="ECO:0000313" key="4">
    <source>
        <dbReference type="Proteomes" id="UP001152797"/>
    </source>
</evidence>
<dbReference type="Proteomes" id="UP001152797">
    <property type="component" value="Unassembled WGS sequence"/>
</dbReference>
<name>A0A9P1G4J2_9DINO</name>
<feature type="region of interest" description="Disordered" evidence="1">
    <location>
        <begin position="1"/>
        <end position="20"/>
    </location>
</feature>
<reference evidence="3 4" key="2">
    <citation type="submission" date="2024-05" db="EMBL/GenBank/DDBJ databases">
        <authorList>
            <person name="Chen Y."/>
            <person name="Shah S."/>
            <person name="Dougan E. K."/>
            <person name="Thang M."/>
            <person name="Chan C."/>
        </authorList>
    </citation>
    <scope>NUCLEOTIDE SEQUENCE [LARGE SCALE GENOMIC DNA]</scope>
</reference>
<protein>
    <submittedName>
        <fullName evidence="2">Uncharacterized protein</fullName>
    </submittedName>
</protein>
<gene>
    <name evidence="2" type="ORF">C1SCF055_LOCUS25525</name>
</gene>
<dbReference type="EMBL" id="CAMXCT020002611">
    <property type="protein sequence ID" value="CAL1152681.1"/>
    <property type="molecule type" value="Genomic_DNA"/>
</dbReference>
<accession>A0A9P1G4J2</accession>
<dbReference type="EMBL" id="CAMXCT030002611">
    <property type="protein sequence ID" value="CAL4786618.1"/>
    <property type="molecule type" value="Genomic_DNA"/>
</dbReference>
<feature type="compositionally biased region" description="Low complexity" evidence="1">
    <location>
        <begin position="63"/>
        <end position="77"/>
    </location>
</feature>
<reference evidence="2" key="1">
    <citation type="submission" date="2022-10" db="EMBL/GenBank/DDBJ databases">
        <authorList>
            <person name="Chen Y."/>
            <person name="Dougan E. K."/>
            <person name="Chan C."/>
            <person name="Rhodes N."/>
            <person name="Thang M."/>
        </authorList>
    </citation>
    <scope>NUCLEOTIDE SEQUENCE</scope>
</reference>
<proteinExistence type="predicted"/>
<comment type="caution">
    <text evidence="2">The sequence shown here is derived from an EMBL/GenBank/DDBJ whole genome shotgun (WGS) entry which is preliminary data.</text>
</comment>
<evidence type="ECO:0000313" key="3">
    <source>
        <dbReference type="EMBL" id="CAL4786618.1"/>
    </source>
</evidence>
<evidence type="ECO:0000256" key="1">
    <source>
        <dbReference type="SAM" id="MobiDB-lite"/>
    </source>
</evidence>
<dbReference type="EMBL" id="CAMXCT010002611">
    <property type="protein sequence ID" value="CAI3999306.1"/>
    <property type="molecule type" value="Genomic_DNA"/>
</dbReference>
<feature type="non-terminal residue" evidence="2">
    <location>
        <position position="1"/>
    </location>
</feature>
<sequence>EREIFQSPVLQEPQPLPGEVMEDVTPAQTAILSTSRVQKDERSEKAKVEAEKVPKELEVSCEAPTPAAPASPSADTTTSFTRLTHAAEFYAAQTATHAAEFFSYKILG</sequence>
<evidence type="ECO:0000313" key="2">
    <source>
        <dbReference type="EMBL" id="CAI3999306.1"/>
    </source>
</evidence>
<dbReference type="AlphaFoldDB" id="A0A9P1G4J2"/>
<keyword evidence="4" id="KW-1185">Reference proteome</keyword>
<organism evidence="2">
    <name type="scientific">Cladocopium goreaui</name>
    <dbReference type="NCBI Taxonomy" id="2562237"/>
    <lineage>
        <taxon>Eukaryota</taxon>
        <taxon>Sar</taxon>
        <taxon>Alveolata</taxon>
        <taxon>Dinophyceae</taxon>
        <taxon>Suessiales</taxon>
        <taxon>Symbiodiniaceae</taxon>
        <taxon>Cladocopium</taxon>
    </lineage>
</organism>